<proteinExistence type="predicted"/>
<feature type="non-terminal residue" evidence="1">
    <location>
        <position position="1"/>
    </location>
</feature>
<protein>
    <submittedName>
        <fullName evidence="1">Uncharacterized protein</fullName>
    </submittedName>
</protein>
<evidence type="ECO:0000313" key="1">
    <source>
        <dbReference type="EMBL" id="KAL0151154.1"/>
    </source>
</evidence>
<reference evidence="1 2" key="1">
    <citation type="submission" date="2024-05" db="EMBL/GenBank/DDBJ databases">
        <title>Genome sequencing and assembly of Indian major carp, Cirrhinus mrigala (Hamilton, 1822).</title>
        <authorList>
            <person name="Mohindra V."/>
            <person name="Chowdhury L.M."/>
            <person name="Lal K."/>
            <person name="Jena J.K."/>
        </authorList>
    </citation>
    <scope>NUCLEOTIDE SEQUENCE [LARGE SCALE GENOMIC DNA]</scope>
    <source>
        <strain evidence="1">CM1030</strain>
        <tissue evidence="1">Blood</tissue>
    </source>
</reference>
<comment type="caution">
    <text evidence="1">The sequence shown here is derived from an EMBL/GenBank/DDBJ whole genome shotgun (WGS) entry which is preliminary data.</text>
</comment>
<dbReference type="AlphaFoldDB" id="A0ABD0MM33"/>
<sequence>STSATSAEQHVLNIKDVIPGLQPLVLWMSNSIELLHFIQHEVPLLLTWRQQDRQEMDKESMDSEIQSTREASEEAMTVLEEVIMFTFQQCVYYLTKTSMESFGTQCRTFIFVPDLSVAVRDECLKDIAQSD</sequence>
<dbReference type="InterPro" id="IPR052072">
    <property type="entry name" value="Vascular_dev_regulator"/>
</dbReference>
<dbReference type="EMBL" id="JAMKFB020000258">
    <property type="protein sequence ID" value="KAL0151154.1"/>
    <property type="molecule type" value="Genomic_DNA"/>
</dbReference>
<accession>A0ABD0MM33</accession>
<name>A0ABD0MM33_CIRMR</name>
<gene>
    <name evidence="1" type="ORF">M9458_053667</name>
</gene>
<dbReference type="PANTHER" id="PTHR16027:SF4">
    <property type="entry name" value="RAS-INTERACTING PROTEIN 1"/>
    <property type="match status" value="1"/>
</dbReference>
<keyword evidence="2" id="KW-1185">Reference proteome</keyword>
<organism evidence="1 2">
    <name type="scientific">Cirrhinus mrigala</name>
    <name type="common">Mrigala</name>
    <dbReference type="NCBI Taxonomy" id="683832"/>
    <lineage>
        <taxon>Eukaryota</taxon>
        <taxon>Metazoa</taxon>
        <taxon>Chordata</taxon>
        <taxon>Craniata</taxon>
        <taxon>Vertebrata</taxon>
        <taxon>Euteleostomi</taxon>
        <taxon>Actinopterygii</taxon>
        <taxon>Neopterygii</taxon>
        <taxon>Teleostei</taxon>
        <taxon>Ostariophysi</taxon>
        <taxon>Cypriniformes</taxon>
        <taxon>Cyprinidae</taxon>
        <taxon>Labeoninae</taxon>
        <taxon>Labeonini</taxon>
        <taxon>Cirrhinus</taxon>
    </lineage>
</organism>
<dbReference type="Proteomes" id="UP001529510">
    <property type="component" value="Unassembled WGS sequence"/>
</dbReference>
<dbReference type="PANTHER" id="PTHR16027">
    <property type="entry name" value="DILUTE DOMAIN-CONTAINING PROTEIN YPR089W"/>
    <property type="match status" value="1"/>
</dbReference>
<evidence type="ECO:0000313" key="2">
    <source>
        <dbReference type="Proteomes" id="UP001529510"/>
    </source>
</evidence>